<dbReference type="GO" id="GO:0004867">
    <property type="term" value="F:serine-type endopeptidase inhibitor activity"/>
    <property type="evidence" value="ECO:0007669"/>
    <property type="project" value="UniProtKB-KW"/>
</dbReference>
<dbReference type="InterPro" id="IPR042185">
    <property type="entry name" value="Serpin_sf_2"/>
</dbReference>
<gene>
    <name evidence="4" type="ORF">B4U80_13928</name>
</gene>
<dbReference type="EMBL" id="NCKV01006415">
    <property type="protein sequence ID" value="RWS23457.1"/>
    <property type="molecule type" value="Genomic_DNA"/>
</dbReference>
<keyword evidence="2" id="KW-0722">Serine protease inhibitor</keyword>
<organism evidence="4 5">
    <name type="scientific">Leptotrombidium deliense</name>
    <dbReference type="NCBI Taxonomy" id="299467"/>
    <lineage>
        <taxon>Eukaryota</taxon>
        <taxon>Metazoa</taxon>
        <taxon>Ecdysozoa</taxon>
        <taxon>Arthropoda</taxon>
        <taxon>Chelicerata</taxon>
        <taxon>Arachnida</taxon>
        <taxon>Acari</taxon>
        <taxon>Acariformes</taxon>
        <taxon>Trombidiformes</taxon>
        <taxon>Prostigmata</taxon>
        <taxon>Anystina</taxon>
        <taxon>Parasitengona</taxon>
        <taxon>Trombiculoidea</taxon>
        <taxon>Trombiculidae</taxon>
        <taxon>Leptotrombidium</taxon>
    </lineage>
</organism>
<evidence type="ECO:0000256" key="1">
    <source>
        <dbReference type="ARBA" id="ARBA00022690"/>
    </source>
</evidence>
<dbReference type="Gene3D" id="3.30.497.10">
    <property type="entry name" value="Antithrombin, subunit I, domain 2"/>
    <property type="match status" value="1"/>
</dbReference>
<comment type="caution">
    <text evidence="4">The sequence shown here is derived from an EMBL/GenBank/DDBJ whole genome shotgun (WGS) entry which is preliminary data.</text>
</comment>
<sequence length="241" mass="27482">MLFIFCSVVIVAAEFNSDDELGKIGKVTFDFAIKMNRNLVKTESNPVCDVLNMMLGSSALLPGCSEHDRKILFNSIHFQTAYNKPDEAVNALMKLNFHQMQTSKTIFVVSSSYNVTLPFYRFLVEYPYAYLKLSVDLENNTIAEIDELMEDISNGTADREITNIFRNSLQLGKSEKLIMLHANHFERKFKQAFDKKKTAPGTFQNLDGKNTSVSFMNRKGNFRYYSDDKISALEIPFDNGD</sequence>
<feature type="domain" description="Serpin" evidence="3">
    <location>
        <begin position="30"/>
        <end position="239"/>
    </location>
</feature>
<dbReference type="SUPFAM" id="SSF56574">
    <property type="entry name" value="Serpins"/>
    <property type="match status" value="1"/>
</dbReference>
<dbReference type="InterPro" id="IPR036186">
    <property type="entry name" value="Serpin_sf"/>
</dbReference>
<dbReference type="Gene3D" id="2.30.39.10">
    <property type="entry name" value="Alpha-1-antitrypsin, domain 1"/>
    <property type="match status" value="1"/>
</dbReference>
<accession>A0A443S7F5</accession>
<name>A0A443S7F5_9ACAR</name>
<dbReference type="InterPro" id="IPR042178">
    <property type="entry name" value="Serpin_sf_1"/>
</dbReference>
<proteinExistence type="predicted"/>
<keyword evidence="1" id="KW-0646">Protease inhibitor</keyword>
<dbReference type="Proteomes" id="UP000288716">
    <property type="component" value="Unassembled WGS sequence"/>
</dbReference>
<feature type="non-terminal residue" evidence="4">
    <location>
        <position position="241"/>
    </location>
</feature>
<evidence type="ECO:0000313" key="5">
    <source>
        <dbReference type="Proteomes" id="UP000288716"/>
    </source>
</evidence>
<evidence type="ECO:0000256" key="2">
    <source>
        <dbReference type="ARBA" id="ARBA00022900"/>
    </source>
</evidence>
<keyword evidence="5" id="KW-1185">Reference proteome</keyword>
<evidence type="ECO:0000259" key="3">
    <source>
        <dbReference type="Pfam" id="PF00079"/>
    </source>
</evidence>
<dbReference type="InterPro" id="IPR023796">
    <property type="entry name" value="Serpin_dom"/>
</dbReference>
<dbReference type="VEuPathDB" id="VectorBase:LDEU008583"/>
<reference evidence="4 5" key="1">
    <citation type="journal article" date="2018" name="Gigascience">
        <title>Genomes of trombidid mites reveal novel predicted allergens and laterally-transferred genes associated with secondary metabolism.</title>
        <authorList>
            <person name="Dong X."/>
            <person name="Chaisiri K."/>
            <person name="Xia D."/>
            <person name="Armstrong S.D."/>
            <person name="Fang Y."/>
            <person name="Donnelly M.J."/>
            <person name="Kadowaki T."/>
            <person name="McGarry J.W."/>
            <person name="Darby A.C."/>
            <person name="Makepeace B.L."/>
        </authorList>
    </citation>
    <scope>NUCLEOTIDE SEQUENCE [LARGE SCALE GENOMIC DNA]</scope>
    <source>
        <strain evidence="4">UoL-UT</strain>
    </source>
</reference>
<protein>
    <submittedName>
        <fullName evidence="4">Proteinase inhibitor I4 serpin-like protein</fullName>
    </submittedName>
</protein>
<evidence type="ECO:0000313" key="4">
    <source>
        <dbReference type="EMBL" id="RWS23457.1"/>
    </source>
</evidence>
<dbReference type="Pfam" id="PF00079">
    <property type="entry name" value="Serpin"/>
    <property type="match status" value="1"/>
</dbReference>
<dbReference type="AlphaFoldDB" id="A0A443S7F5"/>